<sequence length="260" mass="29142">MKKTLALINGIALIITIAVNYLSNTGLLNGNTMKTVSDKYFNYFTPAGFAFSIWGLIYAGLIAFVIYTGRHAFKKDNDDPILTKIGWWFVLSSCANSLWVISWLYEYTALSVLIMVVILVSLAKIVVNTRMELDKHPFKRYLFIFWPFAIYFGWISVALIANIAAFLTKTGWSGWGISAAAWTIIMICTAGLVNIVMVRMRNLRECAAVGIWALLAISVSNVNNNGPKSIIYTCYVVAAILFIVIILSVLKNRHRSIEEM</sequence>
<organism evidence="1 2">
    <name type="scientific">Pedobacter africanus</name>
    <dbReference type="NCBI Taxonomy" id="151894"/>
    <lineage>
        <taxon>Bacteria</taxon>
        <taxon>Pseudomonadati</taxon>
        <taxon>Bacteroidota</taxon>
        <taxon>Sphingobacteriia</taxon>
        <taxon>Sphingobacteriales</taxon>
        <taxon>Sphingobacteriaceae</taxon>
        <taxon>Pedobacter</taxon>
    </lineage>
</organism>
<protein>
    <submittedName>
        <fullName evidence="1">Uncharacterized protein</fullName>
    </submittedName>
</protein>
<comment type="caution">
    <text evidence="1">The sequence shown here is derived from an EMBL/GenBank/DDBJ whole genome shotgun (WGS) entry which is preliminary data.</text>
</comment>
<dbReference type="EMBL" id="JAVDTF010000001">
    <property type="protein sequence ID" value="MDR6782757.1"/>
    <property type="molecule type" value="Genomic_DNA"/>
</dbReference>
<evidence type="ECO:0000313" key="1">
    <source>
        <dbReference type="EMBL" id="MDR6782757.1"/>
    </source>
</evidence>
<accession>A0ACC6KU56</accession>
<keyword evidence="2" id="KW-1185">Reference proteome</keyword>
<proteinExistence type="predicted"/>
<gene>
    <name evidence="1" type="ORF">J2X78_001309</name>
</gene>
<dbReference type="Proteomes" id="UP001246858">
    <property type="component" value="Unassembled WGS sequence"/>
</dbReference>
<name>A0ACC6KU56_9SPHI</name>
<reference evidence="1" key="1">
    <citation type="submission" date="2023-07" db="EMBL/GenBank/DDBJ databases">
        <title>Sorghum-associated microbial communities from plants grown in Nebraska, USA.</title>
        <authorList>
            <person name="Schachtman D."/>
        </authorList>
    </citation>
    <scope>NUCLEOTIDE SEQUENCE</scope>
    <source>
        <strain evidence="1">2697</strain>
    </source>
</reference>
<evidence type="ECO:0000313" key="2">
    <source>
        <dbReference type="Proteomes" id="UP001246858"/>
    </source>
</evidence>